<dbReference type="PANTHER" id="PTHR37305">
    <property type="entry name" value="INTEGRAL MEMBRANE PROTEIN-RELATED"/>
    <property type="match status" value="1"/>
</dbReference>
<proteinExistence type="predicted"/>
<dbReference type="EMBL" id="JAEKNR010000187">
    <property type="protein sequence ID" value="MBJ7600096.1"/>
    <property type="molecule type" value="Genomic_DNA"/>
</dbReference>
<feature type="transmembrane region" description="Helical" evidence="1">
    <location>
        <begin position="124"/>
        <end position="155"/>
    </location>
</feature>
<name>A0A934N937_9BACT</name>
<dbReference type="Pfam" id="PF12730">
    <property type="entry name" value="ABC2_membrane_4"/>
    <property type="match status" value="1"/>
</dbReference>
<keyword evidence="1" id="KW-0812">Transmembrane</keyword>
<keyword evidence="1" id="KW-1133">Transmembrane helix</keyword>
<protein>
    <submittedName>
        <fullName evidence="2">ABC transporter permease</fullName>
    </submittedName>
</protein>
<evidence type="ECO:0000313" key="2">
    <source>
        <dbReference type="EMBL" id="MBJ7600096.1"/>
    </source>
</evidence>
<gene>
    <name evidence="2" type="ORF">JF922_18720</name>
</gene>
<feature type="transmembrane region" description="Helical" evidence="1">
    <location>
        <begin position="40"/>
        <end position="61"/>
    </location>
</feature>
<evidence type="ECO:0000256" key="1">
    <source>
        <dbReference type="SAM" id="Phobius"/>
    </source>
</evidence>
<organism evidence="2 3">
    <name type="scientific">Candidatus Nephthysia bennettiae</name>
    <dbReference type="NCBI Taxonomy" id="3127016"/>
    <lineage>
        <taxon>Bacteria</taxon>
        <taxon>Bacillati</taxon>
        <taxon>Candidatus Dormiibacterota</taxon>
        <taxon>Candidatus Dormibacteria</taxon>
        <taxon>Candidatus Dormibacterales</taxon>
        <taxon>Candidatus Dormibacteraceae</taxon>
        <taxon>Candidatus Nephthysia</taxon>
    </lineage>
</organism>
<evidence type="ECO:0000313" key="3">
    <source>
        <dbReference type="Proteomes" id="UP000612893"/>
    </source>
</evidence>
<dbReference type="RefSeq" id="WP_338203789.1">
    <property type="nucleotide sequence ID" value="NZ_JAEKNR010000187.1"/>
</dbReference>
<feature type="transmembrane region" description="Helical" evidence="1">
    <location>
        <begin position="81"/>
        <end position="103"/>
    </location>
</feature>
<feature type="transmembrane region" description="Helical" evidence="1">
    <location>
        <begin position="205"/>
        <end position="227"/>
    </location>
</feature>
<dbReference type="PANTHER" id="PTHR37305:SF1">
    <property type="entry name" value="MEMBRANE PROTEIN"/>
    <property type="match status" value="1"/>
</dbReference>
<feature type="transmembrane region" description="Helical" evidence="1">
    <location>
        <begin position="276"/>
        <end position="296"/>
    </location>
</feature>
<accession>A0A934N937</accession>
<reference evidence="2" key="1">
    <citation type="submission" date="2020-10" db="EMBL/GenBank/DDBJ databases">
        <title>Ca. Dormibacterota MAGs.</title>
        <authorList>
            <person name="Montgomery K."/>
        </authorList>
    </citation>
    <scope>NUCLEOTIDE SEQUENCE [LARGE SCALE GENOMIC DNA]</scope>
    <source>
        <strain evidence="2">SC8812_S17_10</strain>
    </source>
</reference>
<keyword evidence="1" id="KW-0472">Membrane</keyword>
<dbReference type="Proteomes" id="UP000612893">
    <property type="component" value="Unassembled WGS sequence"/>
</dbReference>
<sequence length="302" mass="32256">MSEVTAVARCAGRPRVTGRPSYVGALRGELLKIRRQRSTLAGLGVATVLFVVMMFAVASTPGEGQSLEANPLKFWRQTLDIFQFLFETGAGIFMLVLSARLIAMEYDSGTIRVLVARGAGRLRLLLAKLAALALVAAVMLAGFLILCTGAMYLLINSFGDMKLIYGLPAVAWSELQTTVLAMVVSMMMCVLLGSGAAVIGRSMAFAIGAAMAVFPADNFGTIILGLISRATQQHFFADLSAYLLGPNLNILAGSLQHRKTNAPFATPLVTVTPEHVVAVIVVYGLALLAVSLWLTYRRDVLS</sequence>
<dbReference type="AlphaFoldDB" id="A0A934N937"/>
<feature type="transmembrane region" description="Helical" evidence="1">
    <location>
        <begin position="175"/>
        <end position="198"/>
    </location>
</feature>
<comment type="caution">
    <text evidence="2">The sequence shown here is derived from an EMBL/GenBank/DDBJ whole genome shotgun (WGS) entry which is preliminary data.</text>
</comment>
<keyword evidence="3" id="KW-1185">Reference proteome</keyword>